<dbReference type="STRING" id="392015.SAMN05421543_10323"/>
<dbReference type="Pfam" id="PF02875">
    <property type="entry name" value="Mur_ligase_C"/>
    <property type="match status" value="1"/>
</dbReference>
<dbReference type="GO" id="GO:0005524">
    <property type="term" value="F:ATP binding"/>
    <property type="evidence" value="ECO:0007669"/>
    <property type="project" value="UniProtKB-KW"/>
</dbReference>
<organism evidence="11 12">
    <name type="scientific">Alicyclobacillus macrosporangiidus</name>
    <dbReference type="NCBI Taxonomy" id="392015"/>
    <lineage>
        <taxon>Bacteria</taxon>
        <taxon>Bacillati</taxon>
        <taxon>Bacillota</taxon>
        <taxon>Bacilli</taxon>
        <taxon>Bacillales</taxon>
        <taxon>Alicyclobacillaceae</taxon>
        <taxon>Alicyclobacillus</taxon>
    </lineage>
</organism>
<evidence type="ECO:0000313" key="12">
    <source>
        <dbReference type="Proteomes" id="UP000183508"/>
    </source>
</evidence>
<gene>
    <name evidence="11" type="ORF">SAMN05421543_10323</name>
</gene>
<sequence length="472" mass="51665">MERCTLSRIVGPTPATEAINWIYASYNRAKPNLKPGYDRDVRHPEWTERLLGALGRPDRHGYNVAVTGSKGKGSHAILLAGILERLGLRVGLFTGPHLVDFMERFRVDGEMMPEPQFVSYVRRIAEIAAGFELPEGQYLGPVGLLAVVAALWFREQDTDVNVYELGRGALHDDVNRVCHEGAVVAPVFLEHREQLGPGLSDVAREKAGVITPETRWVVSHRQSDVPLAILRHQAARQGADLHVLGEHVDCRTADGDKLVIVEVAGSRFQIRLPEMGGGFLVENAAVAMAAARAVWTRLRPGRPMPERIDLSDLRLPGRLEVVRQNPWVVVDGTIHGASAQYAAAWAEARRDRGGRIGAVLGLPADKDGEGVLAALHGTVDWLVFARAHNPHLRFDGRWTELARTRWSDVREAEYAEDALSRAEARLGPGDVLLVLGTQSFVGDALAALGVDTTRIWRTRAPLPEVAAPRGGA</sequence>
<dbReference type="EMBL" id="FPBV01000003">
    <property type="protein sequence ID" value="SFU51169.1"/>
    <property type="molecule type" value="Genomic_DNA"/>
</dbReference>
<evidence type="ECO:0000259" key="10">
    <source>
        <dbReference type="Pfam" id="PF02875"/>
    </source>
</evidence>
<dbReference type="GO" id="GO:0004326">
    <property type="term" value="F:tetrahydrofolylpolyglutamate synthase activity"/>
    <property type="evidence" value="ECO:0007669"/>
    <property type="project" value="UniProtKB-EC"/>
</dbReference>
<evidence type="ECO:0000313" key="11">
    <source>
        <dbReference type="EMBL" id="SFU51169.1"/>
    </source>
</evidence>
<keyword evidence="6" id="KW-0067">ATP-binding</keyword>
<keyword evidence="4" id="KW-0479">Metal-binding</keyword>
<dbReference type="InterPro" id="IPR036565">
    <property type="entry name" value="Mur-like_cat_sf"/>
</dbReference>
<comment type="similarity">
    <text evidence="1">Belongs to the folylpolyglutamate synthase family.</text>
</comment>
<comment type="catalytic activity">
    <reaction evidence="9">
        <text>(6S)-5,6,7,8-tetrahydrofolyl-(gamma-L-Glu)(n) + L-glutamate + ATP = (6S)-5,6,7,8-tetrahydrofolyl-(gamma-L-Glu)(n+1) + ADP + phosphate + H(+)</text>
        <dbReference type="Rhea" id="RHEA:10580"/>
        <dbReference type="Rhea" id="RHEA-COMP:14738"/>
        <dbReference type="Rhea" id="RHEA-COMP:14740"/>
        <dbReference type="ChEBI" id="CHEBI:15378"/>
        <dbReference type="ChEBI" id="CHEBI:29985"/>
        <dbReference type="ChEBI" id="CHEBI:30616"/>
        <dbReference type="ChEBI" id="CHEBI:43474"/>
        <dbReference type="ChEBI" id="CHEBI:141005"/>
        <dbReference type="ChEBI" id="CHEBI:456216"/>
        <dbReference type="EC" id="6.3.2.17"/>
    </reaction>
</comment>
<dbReference type="eggNOG" id="COG0285">
    <property type="taxonomic scope" value="Bacteria"/>
</dbReference>
<keyword evidence="7" id="KW-0460">Magnesium</keyword>
<reference evidence="12" key="1">
    <citation type="submission" date="2016-10" db="EMBL/GenBank/DDBJ databases">
        <authorList>
            <person name="Varghese N."/>
        </authorList>
    </citation>
    <scope>NUCLEOTIDE SEQUENCE [LARGE SCALE GENOMIC DNA]</scope>
    <source>
        <strain evidence="12">DSM 17980</strain>
    </source>
</reference>
<dbReference type="Proteomes" id="UP000183508">
    <property type="component" value="Unassembled WGS sequence"/>
</dbReference>
<dbReference type="RefSeq" id="WP_175511435.1">
    <property type="nucleotide sequence ID" value="NZ_FPBV01000003.1"/>
</dbReference>
<dbReference type="SUPFAM" id="SSF53244">
    <property type="entry name" value="MurD-like peptide ligases, peptide-binding domain"/>
    <property type="match status" value="1"/>
</dbReference>
<evidence type="ECO:0000256" key="8">
    <source>
        <dbReference type="ARBA" id="ARBA00030592"/>
    </source>
</evidence>
<dbReference type="SUPFAM" id="SSF53623">
    <property type="entry name" value="MurD-like peptide ligases, catalytic domain"/>
    <property type="match status" value="1"/>
</dbReference>
<evidence type="ECO:0000256" key="6">
    <source>
        <dbReference type="ARBA" id="ARBA00022840"/>
    </source>
</evidence>
<proteinExistence type="inferred from homology"/>
<dbReference type="PANTHER" id="PTHR11136">
    <property type="entry name" value="FOLYLPOLYGLUTAMATE SYNTHASE-RELATED"/>
    <property type="match status" value="1"/>
</dbReference>
<dbReference type="InterPro" id="IPR001645">
    <property type="entry name" value="Folylpolyglutamate_synth"/>
</dbReference>
<keyword evidence="3" id="KW-0436">Ligase</keyword>
<evidence type="ECO:0000256" key="2">
    <source>
        <dbReference type="ARBA" id="ARBA00013025"/>
    </source>
</evidence>
<evidence type="ECO:0000256" key="7">
    <source>
        <dbReference type="ARBA" id="ARBA00022842"/>
    </source>
</evidence>
<dbReference type="AlphaFoldDB" id="A0A1I7GRX7"/>
<dbReference type="Gene3D" id="3.40.1190.10">
    <property type="entry name" value="Mur-like, catalytic domain"/>
    <property type="match status" value="1"/>
</dbReference>
<accession>A0A1I7GRX7</accession>
<keyword evidence="5" id="KW-0547">Nucleotide-binding</keyword>
<name>A0A1I7GRX7_9BACL</name>
<evidence type="ECO:0000256" key="9">
    <source>
        <dbReference type="ARBA" id="ARBA00047493"/>
    </source>
</evidence>
<dbReference type="EC" id="6.3.2.17" evidence="2"/>
<evidence type="ECO:0000256" key="5">
    <source>
        <dbReference type="ARBA" id="ARBA00022741"/>
    </source>
</evidence>
<evidence type="ECO:0000256" key="3">
    <source>
        <dbReference type="ARBA" id="ARBA00022598"/>
    </source>
</evidence>
<dbReference type="GO" id="GO:0005737">
    <property type="term" value="C:cytoplasm"/>
    <property type="evidence" value="ECO:0007669"/>
    <property type="project" value="TreeGrafter"/>
</dbReference>
<dbReference type="InterPro" id="IPR036615">
    <property type="entry name" value="Mur_ligase_C_dom_sf"/>
</dbReference>
<protein>
    <recommendedName>
        <fullName evidence="2">tetrahydrofolate synthase</fullName>
        <ecNumber evidence="2">6.3.2.17</ecNumber>
    </recommendedName>
    <alternativeName>
        <fullName evidence="8">Tetrahydrofolylpolyglutamate synthase</fullName>
    </alternativeName>
</protein>
<dbReference type="InterPro" id="IPR004101">
    <property type="entry name" value="Mur_ligase_C"/>
</dbReference>
<evidence type="ECO:0000256" key="1">
    <source>
        <dbReference type="ARBA" id="ARBA00008276"/>
    </source>
</evidence>
<keyword evidence="12" id="KW-1185">Reference proteome</keyword>
<evidence type="ECO:0000256" key="4">
    <source>
        <dbReference type="ARBA" id="ARBA00022723"/>
    </source>
</evidence>
<dbReference type="GO" id="GO:0046872">
    <property type="term" value="F:metal ion binding"/>
    <property type="evidence" value="ECO:0007669"/>
    <property type="project" value="UniProtKB-KW"/>
</dbReference>
<dbReference type="GO" id="GO:0008841">
    <property type="term" value="F:dihydrofolate synthase activity"/>
    <property type="evidence" value="ECO:0007669"/>
    <property type="project" value="TreeGrafter"/>
</dbReference>
<dbReference type="PANTHER" id="PTHR11136:SF0">
    <property type="entry name" value="DIHYDROFOLATE SYNTHETASE-RELATED"/>
    <property type="match status" value="1"/>
</dbReference>
<dbReference type="Gene3D" id="3.90.190.20">
    <property type="entry name" value="Mur ligase, C-terminal domain"/>
    <property type="match status" value="1"/>
</dbReference>
<feature type="domain" description="Mur ligase C-terminal" evidence="10">
    <location>
        <begin position="317"/>
        <end position="436"/>
    </location>
</feature>
<dbReference type="NCBIfam" id="TIGR01499">
    <property type="entry name" value="folC"/>
    <property type="match status" value="1"/>
</dbReference>